<evidence type="ECO:0000313" key="3">
    <source>
        <dbReference type="WBParaSite" id="maker-unitig_36491-snap-gene-0.2-mRNA-1"/>
    </source>
</evidence>
<evidence type="ECO:0000313" key="2">
    <source>
        <dbReference type="Proteomes" id="UP000095280"/>
    </source>
</evidence>
<protein>
    <submittedName>
        <fullName evidence="3">GAE domain-containing protein</fullName>
    </submittedName>
</protein>
<organism evidence="2 3">
    <name type="scientific">Macrostomum lignano</name>
    <dbReference type="NCBI Taxonomy" id="282301"/>
    <lineage>
        <taxon>Eukaryota</taxon>
        <taxon>Metazoa</taxon>
        <taxon>Spiralia</taxon>
        <taxon>Lophotrochozoa</taxon>
        <taxon>Platyhelminthes</taxon>
        <taxon>Rhabditophora</taxon>
        <taxon>Macrostomorpha</taxon>
        <taxon>Macrostomida</taxon>
        <taxon>Macrostomidae</taxon>
        <taxon>Macrostomum</taxon>
    </lineage>
</organism>
<dbReference type="WBParaSite" id="maker-unitig_36491-snap-gene-0.2-mRNA-1">
    <property type="protein sequence ID" value="maker-unitig_36491-snap-gene-0.2-mRNA-1"/>
    <property type="gene ID" value="maker-unitig_36491-snap-gene-0.2"/>
</dbReference>
<sequence length="194" mass="21017">RRLAMEELQRKQRQMSNQTKRGRSEPDQRGNCAADYGQPYAKEDAEDELPANQSRPCRDAIARCQAAASAVGDGGCRGPAWRVSSSTASLASIVSSSSGDMLIELEGVRTAARTLTLYAEFADALLRRTTTKSTFTVNNVATVSERENVRVESLAMALPICAVDEGQQQQLVNGGESTHAGARCVSQSTLHWLR</sequence>
<feature type="compositionally biased region" description="Basic and acidic residues" evidence="1">
    <location>
        <begin position="1"/>
        <end position="10"/>
    </location>
</feature>
<accession>A0A1I8FKD0</accession>
<dbReference type="AlphaFoldDB" id="A0A1I8FKD0"/>
<feature type="region of interest" description="Disordered" evidence="1">
    <location>
        <begin position="1"/>
        <end position="54"/>
    </location>
</feature>
<evidence type="ECO:0000256" key="1">
    <source>
        <dbReference type="SAM" id="MobiDB-lite"/>
    </source>
</evidence>
<name>A0A1I8FKD0_9PLAT</name>
<dbReference type="Proteomes" id="UP000095280">
    <property type="component" value="Unplaced"/>
</dbReference>
<proteinExistence type="predicted"/>
<reference evidence="3" key="1">
    <citation type="submission" date="2016-11" db="UniProtKB">
        <authorList>
            <consortium name="WormBaseParasite"/>
        </authorList>
    </citation>
    <scope>IDENTIFICATION</scope>
</reference>
<keyword evidence="2" id="KW-1185">Reference proteome</keyword>